<evidence type="ECO:0000313" key="2">
    <source>
        <dbReference type="Proteomes" id="UP001061302"/>
    </source>
</evidence>
<organism evidence="1 2">
    <name type="scientific">Chitiniphilus purpureus</name>
    <dbReference type="NCBI Taxonomy" id="2981137"/>
    <lineage>
        <taxon>Bacteria</taxon>
        <taxon>Pseudomonadati</taxon>
        <taxon>Pseudomonadota</taxon>
        <taxon>Betaproteobacteria</taxon>
        <taxon>Neisseriales</taxon>
        <taxon>Chitinibacteraceae</taxon>
        <taxon>Chitiniphilus</taxon>
    </lineage>
</organism>
<sequence length="149" mass="16178">MALKRHAQTALQTLAVLAVAGFAAQYLGWLTLPLGGDDPVPALQHACPDLTQGCTFTLQQRSYRLASDRSLAASRIVVLTLAGDAQAVTAEWRMQGMTMPPSHSPMQATAAATWQLRTALPLCSQARRDWQLWLRIDDSTVVIHTRAAA</sequence>
<gene>
    <name evidence="1" type="ORF">N8I74_15545</name>
</gene>
<dbReference type="Proteomes" id="UP001061302">
    <property type="component" value="Chromosome"/>
</dbReference>
<protein>
    <submittedName>
        <fullName evidence="1">Uncharacterized protein</fullName>
    </submittedName>
</protein>
<evidence type="ECO:0000313" key="1">
    <source>
        <dbReference type="EMBL" id="UXY14719.1"/>
    </source>
</evidence>
<accession>A0ABY6DK30</accession>
<keyword evidence="2" id="KW-1185">Reference proteome</keyword>
<name>A0ABY6DK30_9NEIS</name>
<reference evidence="1" key="1">
    <citation type="submission" date="2022-10" db="EMBL/GenBank/DDBJ databases">
        <title>Chitiniphilus purpureus sp. nov., a novel chitin-degrading bacterium isolated from crawfish pond sediment.</title>
        <authorList>
            <person name="Li K."/>
        </authorList>
    </citation>
    <scope>NUCLEOTIDE SEQUENCE</scope>
    <source>
        <strain evidence="1">CD1</strain>
    </source>
</reference>
<proteinExistence type="predicted"/>
<dbReference type="RefSeq" id="WP_263124022.1">
    <property type="nucleotide sequence ID" value="NZ_CP106753.1"/>
</dbReference>
<dbReference type="EMBL" id="CP106753">
    <property type="protein sequence ID" value="UXY14719.1"/>
    <property type="molecule type" value="Genomic_DNA"/>
</dbReference>